<reference evidence="2 3" key="1">
    <citation type="submission" date="2016-09" db="EMBL/GenBank/DDBJ databases">
        <title>Vagococcus teuberi sp. nov., isolated from the Malian artisanal sour milk fene.</title>
        <authorList>
            <person name="Wullschleger S."/>
            <person name="Seifert C."/>
            <person name="Baumgartner S."/>
            <person name="Lacroix C."/>
            <person name="Bonfoh B."/>
            <person name="Stevens M.J."/>
            <person name="Meile L."/>
        </authorList>
    </citation>
    <scope>NUCLEOTIDE SEQUENCE [LARGE SCALE GENOMIC DNA]</scope>
    <source>
        <strain evidence="2 3">DSM 21459</strain>
    </source>
</reference>
<keyword evidence="2" id="KW-0489">Methyltransferase</keyword>
<evidence type="ECO:0000256" key="1">
    <source>
        <dbReference type="SAM" id="Coils"/>
    </source>
</evidence>
<dbReference type="Gene3D" id="1.10.287.1890">
    <property type="match status" value="1"/>
</dbReference>
<sequence>MDYQQLSNRLEAVAKLVPQGSFLADIGSDHAYLPAHLILNNQITGAIAGEVVKGPYESAEKLVNDLLLTDKIDVRLGDGLEVIKAYDNVSAITICGMGGTLIRDILERGKNKKCLTRKELLILQPNVGSHVLRHWLVENHYIIQDEKILSENDKTYEIMVAEASDRKVELTESEELFGPFLMKESSDIFKKKWQFELEQYERVKKQLSQSKTNQDEKIAQINHQCDLIKEVLS</sequence>
<evidence type="ECO:0000313" key="3">
    <source>
        <dbReference type="Proteomes" id="UP000191200"/>
    </source>
</evidence>
<dbReference type="OrthoDB" id="5881184at2"/>
<keyword evidence="2" id="KW-0808">Transferase</keyword>
<dbReference type="InterPro" id="IPR029063">
    <property type="entry name" value="SAM-dependent_MTases_sf"/>
</dbReference>
<dbReference type="EMBL" id="CP017267">
    <property type="protein sequence ID" value="APB31227.1"/>
    <property type="molecule type" value="Genomic_DNA"/>
</dbReference>
<dbReference type="PANTHER" id="PTHR38451">
    <property type="entry name" value="TRNA (ADENINE(22)-N(1))-METHYLTRANSFERASE"/>
    <property type="match status" value="1"/>
</dbReference>
<dbReference type="PANTHER" id="PTHR38451:SF1">
    <property type="entry name" value="TRNA (ADENINE(22)-N(1))-METHYLTRANSFERASE"/>
    <property type="match status" value="1"/>
</dbReference>
<proteinExistence type="predicted"/>
<feature type="coiled-coil region" evidence="1">
    <location>
        <begin position="190"/>
        <end position="217"/>
    </location>
</feature>
<dbReference type="GO" id="GO:0032259">
    <property type="term" value="P:methylation"/>
    <property type="evidence" value="ECO:0007669"/>
    <property type="project" value="UniProtKB-KW"/>
</dbReference>
<dbReference type="Pfam" id="PF04816">
    <property type="entry name" value="TrmK"/>
    <property type="match status" value="1"/>
</dbReference>
<dbReference type="KEGG" id="vte:BHY08_04920"/>
<evidence type="ECO:0000313" key="2">
    <source>
        <dbReference type="EMBL" id="APB31227.1"/>
    </source>
</evidence>
<dbReference type="Proteomes" id="UP000191200">
    <property type="component" value="Chromosome"/>
</dbReference>
<protein>
    <submittedName>
        <fullName evidence="2">SAM-dependent methyltransferase</fullName>
    </submittedName>
</protein>
<dbReference type="STRING" id="519472.BHY08_04920"/>
<dbReference type="GO" id="GO:0160105">
    <property type="term" value="F:tRNA (adenine(22)-N1)-methyltransferase activity"/>
    <property type="evidence" value="ECO:0007669"/>
    <property type="project" value="InterPro"/>
</dbReference>
<dbReference type="Gene3D" id="3.40.50.150">
    <property type="entry name" value="Vaccinia Virus protein VP39"/>
    <property type="match status" value="1"/>
</dbReference>
<organism evidence="2 3">
    <name type="scientific">Vagococcus teuberi</name>
    <dbReference type="NCBI Taxonomy" id="519472"/>
    <lineage>
        <taxon>Bacteria</taxon>
        <taxon>Bacillati</taxon>
        <taxon>Bacillota</taxon>
        <taxon>Bacilli</taxon>
        <taxon>Lactobacillales</taxon>
        <taxon>Enterococcaceae</taxon>
        <taxon>Vagococcus</taxon>
    </lineage>
</organism>
<name>A0A1J0A5L3_9ENTE</name>
<accession>A0A1J0A5L3</accession>
<keyword evidence="1" id="KW-0175">Coiled coil</keyword>
<keyword evidence="3" id="KW-1185">Reference proteome</keyword>
<gene>
    <name evidence="2" type="ORF">BHY08_04920</name>
</gene>
<dbReference type="PIRSF" id="PIRSF018637">
    <property type="entry name" value="TrmK"/>
    <property type="match status" value="1"/>
</dbReference>
<dbReference type="InterPro" id="IPR006901">
    <property type="entry name" value="TrmK"/>
</dbReference>
<dbReference type="RefSeq" id="WP_071456814.1">
    <property type="nucleotide sequence ID" value="NZ_CP017267.1"/>
</dbReference>
<dbReference type="AlphaFoldDB" id="A0A1J0A5L3"/>